<dbReference type="AlphaFoldDB" id="A0A839SRM4"/>
<keyword evidence="8" id="KW-1185">Reference proteome</keyword>
<keyword evidence="3 7" id="KW-0808">Transferase</keyword>
<protein>
    <submittedName>
        <fullName evidence="7">Cyclopropane-fatty-acyl-phospholipid synthase</fullName>
        <ecNumber evidence="7">2.1.1.79</ecNumber>
    </submittedName>
</protein>
<evidence type="ECO:0000256" key="5">
    <source>
        <dbReference type="ARBA" id="ARBA00023098"/>
    </source>
</evidence>
<evidence type="ECO:0000256" key="2">
    <source>
        <dbReference type="ARBA" id="ARBA00022603"/>
    </source>
</evidence>
<evidence type="ECO:0000313" key="7">
    <source>
        <dbReference type="EMBL" id="MBB3064619.1"/>
    </source>
</evidence>
<dbReference type="InterPro" id="IPR029063">
    <property type="entry name" value="SAM-dependent_MTases_sf"/>
</dbReference>
<dbReference type="PANTHER" id="PTHR43667:SF1">
    <property type="entry name" value="CYCLOPROPANE-FATTY-ACYL-PHOSPHOLIPID SYNTHASE"/>
    <property type="match status" value="1"/>
</dbReference>
<evidence type="ECO:0000256" key="4">
    <source>
        <dbReference type="ARBA" id="ARBA00022691"/>
    </source>
</evidence>
<name>A0A839SRM4_9PROT</name>
<dbReference type="Gene3D" id="3.40.50.150">
    <property type="entry name" value="Vaccinia Virus protein VP39"/>
    <property type="match status" value="1"/>
</dbReference>
<dbReference type="PANTHER" id="PTHR43667">
    <property type="entry name" value="CYCLOPROPANE-FATTY-ACYL-PHOSPHOLIPID SYNTHASE"/>
    <property type="match status" value="1"/>
</dbReference>
<keyword evidence="4" id="KW-0949">S-adenosyl-L-methionine</keyword>
<dbReference type="Proteomes" id="UP000581135">
    <property type="component" value="Unassembled WGS sequence"/>
</dbReference>
<comment type="similarity">
    <text evidence="1">Belongs to the CFA/CMAS family.</text>
</comment>
<keyword evidence="2 7" id="KW-0489">Methyltransferase</keyword>
<reference evidence="7 8" key="1">
    <citation type="submission" date="2020-08" db="EMBL/GenBank/DDBJ databases">
        <title>Genomic Encyclopedia of Type Strains, Phase III (KMG-III): the genomes of soil and plant-associated and newly described type strains.</title>
        <authorList>
            <person name="Whitman W."/>
        </authorList>
    </citation>
    <scope>NUCLEOTIDE SEQUENCE [LARGE SCALE GENOMIC DNA]</scope>
    <source>
        <strain evidence="7 8">CECT 8803</strain>
    </source>
</reference>
<comment type="caution">
    <text evidence="7">The sequence shown here is derived from an EMBL/GenBank/DDBJ whole genome shotgun (WGS) entry which is preliminary data.</text>
</comment>
<evidence type="ECO:0000256" key="3">
    <source>
        <dbReference type="ARBA" id="ARBA00022679"/>
    </source>
</evidence>
<dbReference type="GO" id="GO:0032259">
    <property type="term" value="P:methylation"/>
    <property type="evidence" value="ECO:0007669"/>
    <property type="project" value="UniProtKB-KW"/>
</dbReference>
<dbReference type="GO" id="GO:0008610">
    <property type="term" value="P:lipid biosynthetic process"/>
    <property type="evidence" value="ECO:0007669"/>
    <property type="project" value="InterPro"/>
</dbReference>
<feature type="active site" evidence="6">
    <location>
        <position position="364"/>
    </location>
</feature>
<dbReference type="SUPFAM" id="SSF53335">
    <property type="entry name" value="S-adenosyl-L-methionine-dependent methyltransferases"/>
    <property type="match status" value="1"/>
</dbReference>
<dbReference type="CDD" id="cd02440">
    <property type="entry name" value="AdoMet_MTases"/>
    <property type="match status" value="1"/>
</dbReference>
<evidence type="ECO:0000256" key="1">
    <source>
        <dbReference type="ARBA" id="ARBA00010815"/>
    </source>
</evidence>
<gene>
    <name evidence="7" type="ORF">FHR98_000891</name>
</gene>
<dbReference type="PIRSF" id="PIRSF003085">
    <property type="entry name" value="CMAS"/>
    <property type="match status" value="1"/>
</dbReference>
<organism evidence="7 8">
    <name type="scientific">Limibacillus halophilus</name>
    <dbReference type="NCBI Taxonomy" id="1579333"/>
    <lineage>
        <taxon>Bacteria</taxon>
        <taxon>Pseudomonadati</taxon>
        <taxon>Pseudomonadota</taxon>
        <taxon>Alphaproteobacteria</taxon>
        <taxon>Rhodospirillales</taxon>
        <taxon>Rhodovibrionaceae</taxon>
        <taxon>Limibacillus</taxon>
    </lineage>
</organism>
<dbReference type="Pfam" id="PF02353">
    <property type="entry name" value="CMAS"/>
    <property type="match status" value="1"/>
</dbReference>
<dbReference type="EMBL" id="JACHXA010000002">
    <property type="protein sequence ID" value="MBB3064619.1"/>
    <property type="molecule type" value="Genomic_DNA"/>
</dbReference>
<proteinExistence type="inferred from homology"/>
<evidence type="ECO:0000313" key="8">
    <source>
        <dbReference type="Proteomes" id="UP000581135"/>
    </source>
</evidence>
<dbReference type="InterPro" id="IPR003333">
    <property type="entry name" value="CMAS"/>
</dbReference>
<dbReference type="InterPro" id="IPR050723">
    <property type="entry name" value="CFA/CMAS"/>
</dbReference>
<sequence>MLFKKLLHYTIREGALRLIDHNGQVEVIGDGTPPCCTLRLVRPQRMARLLKSPVLGITEGYMDGDWMIEDGDVRTFLDLAARNYHYLETHPLTKLADALLRRGRRLKQFNPKTRARKNVAHHYDLSSELYDLFLDSDRQYSCAYFLDPRDDIETAQTQKKRHIAAKLLLDRPGLKIMDIGSGWGGLGISLAKAADCTVKGVTLSIEQHKLSNERIRREGLESKIRFDLQDYREEQDRYDRIVSVGMFEHVGKANYREFFRKTHDLLADDGVFLLHTIGRLNEPGPINPFIRKYIFPGADVPTLSELTPIIEESGLLITDIEVLRLHYAETLKLWFEAFQANREKIKALYDERFCRMWEMYLVGCEMGFRHQHLVVYQIQLAKQIDTVPLTRDYMFEWERAADGEHKSQSKDQAAAE</sequence>
<accession>A0A839SRM4</accession>
<dbReference type="RefSeq" id="WP_183415426.1">
    <property type="nucleotide sequence ID" value="NZ_JACHXA010000002.1"/>
</dbReference>
<dbReference type="EC" id="2.1.1.79" evidence="7"/>
<dbReference type="GO" id="GO:0008825">
    <property type="term" value="F:cyclopropane-fatty-acyl-phospholipid synthase activity"/>
    <property type="evidence" value="ECO:0007669"/>
    <property type="project" value="UniProtKB-EC"/>
</dbReference>
<keyword evidence="5" id="KW-0443">Lipid metabolism</keyword>
<evidence type="ECO:0000256" key="6">
    <source>
        <dbReference type="PIRSR" id="PIRSR003085-1"/>
    </source>
</evidence>